<evidence type="ECO:0000256" key="3">
    <source>
        <dbReference type="ARBA" id="ARBA00022989"/>
    </source>
</evidence>
<dbReference type="PANTHER" id="PTHR38480:SF1">
    <property type="entry name" value="SLR0254 PROTEIN"/>
    <property type="match status" value="1"/>
</dbReference>
<keyword evidence="8" id="KW-1185">Reference proteome</keyword>
<evidence type="ECO:0000256" key="1">
    <source>
        <dbReference type="ARBA" id="ARBA00004141"/>
    </source>
</evidence>
<evidence type="ECO:0000259" key="6">
    <source>
        <dbReference type="Pfam" id="PF06271"/>
    </source>
</evidence>
<proteinExistence type="predicted"/>
<dbReference type="InterPro" id="IPR010432">
    <property type="entry name" value="RDD"/>
</dbReference>
<dbReference type="GO" id="GO:0016020">
    <property type="term" value="C:membrane"/>
    <property type="evidence" value="ECO:0007669"/>
    <property type="project" value="UniProtKB-SubCell"/>
</dbReference>
<evidence type="ECO:0000313" key="8">
    <source>
        <dbReference type="Proteomes" id="UP000448292"/>
    </source>
</evidence>
<evidence type="ECO:0000313" key="7">
    <source>
        <dbReference type="EMBL" id="TVM19858.1"/>
    </source>
</evidence>
<comment type="subcellular location">
    <subcellularLocation>
        <location evidence="1">Membrane</location>
        <topology evidence="1">Multi-pass membrane protein</topology>
    </subcellularLocation>
</comment>
<keyword evidence="3 5" id="KW-1133">Transmembrane helix</keyword>
<organism evidence="7 8">
    <name type="scientific">Oceanidesulfovibrio indonesiensis</name>
    <dbReference type="NCBI Taxonomy" id="54767"/>
    <lineage>
        <taxon>Bacteria</taxon>
        <taxon>Pseudomonadati</taxon>
        <taxon>Thermodesulfobacteriota</taxon>
        <taxon>Desulfovibrionia</taxon>
        <taxon>Desulfovibrionales</taxon>
        <taxon>Desulfovibrionaceae</taxon>
        <taxon>Oceanidesulfovibrio</taxon>
    </lineage>
</organism>
<comment type="caution">
    <text evidence="7">The sequence shown here is derived from an EMBL/GenBank/DDBJ whole genome shotgun (WGS) entry which is preliminary data.</text>
</comment>
<name>A0A7M3MJW7_9BACT</name>
<keyword evidence="4 5" id="KW-0472">Membrane</keyword>
<reference evidence="7 8" key="1">
    <citation type="submission" date="2018-06" db="EMBL/GenBank/DDBJ databases">
        <title>Complete genome of Desulfovibrio indonesiensis P37SLT.</title>
        <authorList>
            <person name="Crispim J.S."/>
            <person name="Vidigal P.M.P."/>
            <person name="Silva L.C.F."/>
            <person name="Laguardia C.N."/>
            <person name="Araujo L.C."/>
            <person name="Dias R.S."/>
            <person name="Sousa M.P."/>
            <person name="Paula S.O."/>
            <person name="Silva C."/>
        </authorList>
    </citation>
    <scope>NUCLEOTIDE SEQUENCE [LARGE SCALE GENOMIC DNA]</scope>
    <source>
        <strain evidence="7 8">P37SLT</strain>
    </source>
</reference>
<gene>
    <name evidence="7" type="ORF">DPQ33_01090</name>
</gene>
<dbReference type="PANTHER" id="PTHR38480">
    <property type="entry name" value="SLR0254 PROTEIN"/>
    <property type="match status" value="1"/>
</dbReference>
<dbReference type="EMBL" id="QMIE01000001">
    <property type="protein sequence ID" value="TVM19858.1"/>
    <property type="molecule type" value="Genomic_DNA"/>
</dbReference>
<dbReference type="Pfam" id="PF06271">
    <property type="entry name" value="RDD"/>
    <property type="match status" value="1"/>
</dbReference>
<evidence type="ECO:0000256" key="5">
    <source>
        <dbReference type="SAM" id="Phobius"/>
    </source>
</evidence>
<dbReference type="OrthoDB" id="9787732at2"/>
<protein>
    <recommendedName>
        <fullName evidence="6">RDD domain-containing protein</fullName>
    </recommendedName>
</protein>
<dbReference type="AlphaFoldDB" id="A0A7M3MJW7"/>
<dbReference type="Proteomes" id="UP000448292">
    <property type="component" value="Unassembled WGS sequence"/>
</dbReference>
<feature type="transmembrane region" description="Helical" evidence="5">
    <location>
        <begin position="110"/>
        <end position="133"/>
    </location>
</feature>
<accession>A0A7M3MJW7</accession>
<evidence type="ECO:0000256" key="4">
    <source>
        <dbReference type="ARBA" id="ARBA00023136"/>
    </source>
</evidence>
<keyword evidence="2 5" id="KW-0812">Transmembrane</keyword>
<sequence>MARLARVSPVSFTNSLATQMAGPTITFETPENVQVSYEPAGLGTRFIAWFVDSTILSILVFVIFIAVIAAGILTEEVRGFLGGILGDIFEAALETEGEADPSRAGPILQMVVWGLFSIIMGFSSFLYFGLFEYMMDGRTPGKKWLRIRVVKDRGFNLDAGSIFLRNIFRIVDQITLLWIVPVISPKSQRLGDMVGGTLVVRDKPRRLSRVREELLARPQHAIRFPLDGARLAKLDDNILHAAEQFLDRYDDLGEEQQDELAVRLSGAMAGRMNVEPPERSMALVFLVDALAQVFKRRARRLA</sequence>
<feature type="transmembrane region" description="Helical" evidence="5">
    <location>
        <begin position="46"/>
        <end position="73"/>
    </location>
</feature>
<feature type="domain" description="RDD" evidence="6">
    <location>
        <begin position="40"/>
        <end position="195"/>
    </location>
</feature>
<evidence type="ECO:0000256" key="2">
    <source>
        <dbReference type="ARBA" id="ARBA00022692"/>
    </source>
</evidence>